<protein>
    <submittedName>
        <fullName evidence="2">Uncharacterized protein</fullName>
    </submittedName>
</protein>
<dbReference type="EMBL" id="FN648474">
    <property type="protein sequence ID" value="CBJ31865.1"/>
    <property type="molecule type" value="Genomic_DNA"/>
</dbReference>
<name>D7FV59_ECTSI</name>
<feature type="region of interest" description="Disordered" evidence="1">
    <location>
        <begin position="293"/>
        <end position="329"/>
    </location>
</feature>
<proteinExistence type="predicted"/>
<feature type="region of interest" description="Disordered" evidence="1">
    <location>
        <begin position="247"/>
        <end position="275"/>
    </location>
</feature>
<gene>
    <name evidence="2" type="ORF">Esi_0289_0016</name>
</gene>
<feature type="compositionally biased region" description="Gly residues" evidence="1">
    <location>
        <begin position="257"/>
        <end position="271"/>
    </location>
</feature>
<sequence length="487" mass="51302">MKALIAFLGARKEHLASLNHVLPSLLGMADSDKDEWVQVVSGLVRQKLLPRDEDDSTSVGDEAKTSQSDFVLRKTVREVLERAKQNMSERAGNGKQRVVGGSTIGGNRDTRRMREAPYFGPLEERYVSRKQQPRKQEFANAHFSVKYDFVGEFSEDLASNVGGTSNTSSSPTGGGASVAAAALASRVGQGGLLKTPGSFAPAPTPAAPNLAQARRVSLAAVVDPSAGSDGLRRTSKPLALSRNYVGLQHGSGRTSSGVGGARGTRGGGGASPGKAGLMMINVDELQAIHAEKQSAREKAKGKPGRKKAKLEGGGEQSTAGMEPGTGASATGTQQVVANATDVGNTDGQLPEGASGEGKKAKPKAPAKPSATADGPMPVPQQGEIEAVAAMMVLGVAGGGEDAETSYLPEALTKLLENANSLRPEGKAKLESFFQKKMPEGSQQERVKYHEEVSPGADGEMMRVTSYIRLDYETWVWDRVHKKKRVKS</sequence>
<evidence type="ECO:0000256" key="1">
    <source>
        <dbReference type="SAM" id="MobiDB-lite"/>
    </source>
</evidence>
<dbReference type="OrthoDB" id="10358052at2759"/>
<keyword evidence="3" id="KW-1185">Reference proteome</keyword>
<feature type="region of interest" description="Disordered" evidence="1">
    <location>
        <begin position="342"/>
        <end position="379"/>
    </location>
</feature>
<reference evidence="2 3" key="1">
    <citation type="journal article" date="2010" name="Nature">
        <title>The Ectocarpus genome and the independent evolution of multicellularity in brown algae.</title>
        <authorList>
            <person name="Cock J.M."/>
            <person name="Sterck L."/>
            <person name="Rouze P."/>
            <person name="Scornet D."/>
            <person name="Allen A.E."/>
            <person name="Amoutzias G."/>
            <person name="Anthouard V."/>
            <person name="Artiguenave F."/>
            <person name="Aury J.M."/>
            <person name="Badger J.H."/>
            <person name="Beszteri B."/>
            <person name="Billiau K."/>
            <person name="Bonnet E."/>
            <person name="Bothwell J.H."/>
            <person name="Bowler C."/>
            <person name="Boyen C."/>
            <person name="Brownlee C."/>
            <person name="Carrano C.J."/>
            <person name="Charrier B."/>
            <person name="Cho G.Y."/>
            <person name="Coelho S.M."/>
            <person name="Collen J."/>
            <person name="Corre E."/>
            <person name="Da Silva C."/>
            <person name="Delage L."/>
            <person name="Delaroque N."/>
            <person name="Dittami S.M."/>
            <person name="Doulbeau S."/>
            <person name="Elias M."/>
            <person name="Farnham G."/>
            <person name="Gachon C.M."/>
            <person name="Gschloessl B."/>
            <person name="Heesch S."/>
            <person name="Jabbari K."/>
            <person name="Jubin C."/>
            <person name="Kawai H."/>
            <person name="Kimura K."/>
            <person name="Kloareg B."/>
            <person name="Kupper F.C."/>
            <person name="Lang D."/>
            <person name="Le Bail A."/>
            <person name="Leblanc C."/>
            <person name="Lerouge P."/>
            <person name="Lohr M."/>
            <person name="Lopez P.J."/>
            <person name="Martens C."/>
            <person name="Maumus F."/>
            <person name="Michel G."/>
            <person name="Miranda-Saavedra D."/>
            <person name="Morales J."/>
            <person name="Moreau H."/>
            <person name="Motomura T."/>
            <person name="Nagasato C."/>
            <person name="Napoli C.A."/>
            <person name="Nelson D.R."/>
            <person name="Nyvall-Collen P."/>
            <person name="Peters A.F."/>
            <person name="Pommier C."/>
            <person name="Potin P."/>
            <person name="Poulain J."/>
            <person name="Quesneville H."/>
            <person name="Read B."/>
            <person name="Rensing S.A."/>
            <person name="Ritter A."/>
            <person name="Rousvoal S."/>
            <person name="Samanta M."/>
            <person name="Samson G."/>
            <person name="Schroeder D.C."/>
            <person name="Segurens B."/>
            <person name="Strittmatter M."/>
            <person name="Tonon T."/>
            <person name="Tregear J.W."/>
            <person name="Valentin K."/>
            <person name="von Dassow P."/>
            <person name="Yamagishi T."/>
            <person name="Van de Peer Y."/>
            <person name="Wincker P."/>
        </authorList>
    </citation>
    <scope>NUCLEOTIDE SEQUENCE [LARGE SCALE GENOMIC DNA]</scope>
    <source>
        <strain evidence="3">Ec32 / CCAP1310/4</strain>
    </source>
</reference>
<dbReference type="InParanoid" id="D7FV59"/>
<evidence type="ECO:0000313" key="2">
    <source>
        <dbReference type="EMBL" id="CBJ31865.1"/>
    </source>
</evidence>
<organism evidence="2 3">
    <name type="scientific">Ectocarpus siliculosus</name>
    <name type="common">Brown alga</name>
    <name type="synonym">Conferva siliculosa</name>
    <dbReference type="NCBI Taxonomy" id="2880"/>
    <lineage>
        <taxon>Eukaryota</taxon>
        <taxon>Sar</taxon>
        <taxon>Stramenopiles</taxon>
        <taxon>Ochrophyta</taxon>
        <taxon>PX clade</taxon>
        <taxon>Phaeophyceae</taxon>
        <taxon>Ectocarpales</taxon>
        <taxon>Ectocarpaceae</taxon>
        <taxon>Ectocarpus</taxon>
    </lineage>
</organism>
<feature type="region of interest" description="Disordered" evidence="1">
    <location>
        <begin position="87"/>
        <end position="109"/>
    </location>
</feature>
<evidence type="ECO:0000313" key="3">
    <source>
        <dbReference type="Proteomes" id="UP000002630"/>
    </source>
</evidence>
<dbReference type="AlphaFoldDB" id="D7FV59"/>
<dbReference type="Proteomes" id="UP000002630">
    <property type="component" value="Linkage Group LG26"/>
</dbReference>
<dbReference type="EMBL" id="FN649751">
    <property type="protein sequence ID" value="CBJ31865.1"/>
    <property type="molecule type" value="Genomic_DNA"/>
</dbReference>
<accession>D7FV59</accession>